<feature type="compositionally biased region" description="Basic and acidic residues" evidence="1">
    <location>
        <begin position="567"/>
        <end position="576"/>
    </location>
</feature>
<sequence>VCEVLQQFYNEPYAQHLKQDWLLKALKIPEARRRDANHFAELFNTATEDFFLCAQQHGITATPLSKHTLATCTLFRLLLTSQKPPKAFVLRFGPILRLVANFKGDCGKRYTPHDACGENVELAANRLPAYFTRLADSAALPVGAPDLMLPVASPPVARWICGEGFTHSGAFFKHCSDAGGGCAEYRKRLLWRAQQDGFKPLLPWVKRHILQSATFHLTFSALAVAKAKCEVACVACARKDWLENLYPVYLWRGATEKRIITELRHTGSGTSTFLTCGDTLCFGGRDKINGHLSTDGRMERWPLIPKAEVLASSVLHPSDHSMARLLHARRIPLLPDSRQGRPSSDAQPVHQRGQQGSNEQPAVRDVGAPMCAGIGDPDQTAHICHDCAVCLCTEEKFIKMPEFAPASDLWHGRGRTALQSASLGLRMLLGPGRACFRKHLVGKGQKETLQSGSTGNRILISQASATLAEALPPSSTHLKDRFVVIFGRDTDDLRKCQLLTAQCEADKALAAERARVNAIFAKISVGHAAVDALPLNGVPQQFLDCAVQMPEVERCSATRSGPGTVRDPLDAARPEDDAPDELSESDDDEHTATASGGGVLQLALRSPALPHKT</sequence>
<feature type="compositionally biased region" description="Acidic residues" evidence="1">
    <location>
        <begin position="577"/>
        <end position="589"/>
    </location>
</feature>
<dbReference type="EMBL" id="CAUYUJ010021267">
    <property type="protein sequence ID" value="CAK0903594.1"/>
    <property type="molecule type" value="Genomic_DNA"/>
</dbReference>
<protein>
    <submittedName>
        <fullName evidence="2">Uncharacterized protein</fullName>
    </submittedName>
</protein>
<proteinExistence type="predicted"/>
<feature type="non-terminal residue" evidence="2">
    <location>
        <position position="1"/>
    </location>
</feature>
<gene>
    <name evidence="2" type="ORF">PCOR1329_LOCUS79883</name>
</gene>
<feature type="compositionally biased region" description="Polar residues" evidence="1">
    <location>
        <begin position="340"/>
        <end position="360"/>
    </location>
</feature>
<name>A0ABN9XZ54_9DINO</name>
<reference evidence="2" key="1">
    <citation type="submission" date="2023-10" db="EMBL/GenBank/DDBJ databases">
        <authorList>
            <person name="Chen Y."/>
            <person name="Shah S."/>
            <person name="Dougan E. K."/>
            <person name="Thang M."/>
            <person name="Chan C."/>
        </authorList>
    </citation>
    <scope>NUCLEOTIDE SEQUENCE [LARGE SCALE GENOMIC DNA]</scope>
</reference>
<comment type="caution">
    <text evidence="2">The sequence shown here is derived from an EMBL/GenBank/DDBJ whole genome shotgun (WGS) entry which is preliminary data.</text>
</comment>
<dbReference type="Proteomes" id="UP001189429">
    <property type="component" value="Unassembled WGS sequence"/>
</dbReference>
<feature type="region of interest" description="Disordered" evidence="1">
    <location>
        <begin position="556"/>
        <end position="613"/>
    </location>
</feature>
<evidence type="ECO:0000313" key="2">
    <source>
        <dbReference type="EMBL" id="CAK0903594.1"/>
    </source>
</evidence>
<feature type="region of interest" description="Disordered" evidence="1">
    <location>
        <begin position="334"/>
        <end position="363"/>
    </location>
</feature>
<accession>A0ABN9XZ54</accession>
<keyword evidence="3" id="KW-1185">Reference proteome</keyword>
<evidence type="ECO:0000313" key="3">
    <source>
        <dbReference type="Proteomes" id="UP001189429"/>
    </source>
</evidence>
<evidence type="ECO:0000256" key="1">
    <source>
        <dbReference type="SAM" id="MobiDB-lite"/>
    </source>
</evidence>
<feature type="non-terminal residue" evidence="2">
    <location>
        <position position="613"/>
    </location>
</feature>
<organism evidence="2 3">
    <name type="scientific">Prorocentrum cordatum</name>
    <dbReference type="NCBI Taxonomy" id="2364126"/>
    <lineage>
        <taxon>Eukaryota</taxon>
        <taxon>Sar</taxon>
        <taxon>Alveolata</taxon>
        <taxon>Dinophyceae</taxon>
        <taxon>Prorocentrales</taxon>
        <taxon>Prorocentraceae</taxon>
        <taxon>Prorocentrum</taxon>
    </lineage>
</organism>